<dbReference type="InterPro" id="IPR012902">
    <property type="entry name" value="N_methyl_site"/>
</dbReference>
<dbReference type="NCBIfam" id="TIGR02532">
    <property type="entry name" value="IV_pilin_GFxxxE"/>
    <property type="match status" value="1"/>
</dbReference>
<evidence type="ECO:0000259" key="2">
    <source>
        <dbReference type="Pfam" id="PF07596"/>
    </source>
</evidence>
<dbReference type="Pfam" id="PF07596">
    <property type="entry name" value="SBP_bac_10"/>
    <property type="match status" value="1"/>
</dbReference>
<reference evidence="3 4" key="1">
    <citation type="submission" date="2019-02" db="EMBL/GenBank/DDBJ databases">
        <title>Deep-cultivation of Planctomycetes and their phenomic and genomic characterization uncovers novel biology.</title>
        <authorList>
            <person name="Wiegand S."/>
            <person name="Jogler M."/>
            <person name="Boedeker C."/>
            <person name="Pinto D."/>
            <person name="Vollmers J."/>
            <person name="Rivas-Marin E."/>
            <person name="Kohn T."/>
            <person name="Peeters S.H."/>
            <person name="Heuer A."/>
            <person name="Rast P."/>
            <person name="Oberbeckmann S."/>
            <person name="Bunk B."/>
            <person name="Jeske O."/>
            <person name="Meyerdierks A."/>
            <person name="Storesund J.E."/>
            <person name="Kallscheuer N."/>
            <person name="Luecker S."/>
            <person name="Lage O.M."/>
            <person name="Pohl T."/>
            <person name="Merkel B.J."/>
            <person name="Hornburger P."/>
            <person name="Mueller R.-W."/>
            <person name="Bruemmer F."/>
            <person name="Labrenz M."/>
            <person name="Spormann A.M."/>
            <person name="Op den Camp H."/>
            <person name="Overmann J."/>
            <person name="Amann R."/>
            <person name="Jetten M.S.M."/>
            <person name="Mascher T."/>
            <person name="Medema M.H."/>
            <person name="Devos D.P."/>
            <person name="Kaster A.-K."/>
            <person name="Ovreas L."/>
            <person name="Rohde M."/>
            <person name="Galperin M.Y."/>
            <person name="Jogler C."/>
        </authorList>
    </citation>
    <scope>NUCLEOTIDE SEQUENCE [LARGE SCALE GENOMIC DNA]</scope>
    <source>
        <strain evidence="3 4">ElP</strain>
    </source>
</reference>
<sequence length="379" mass="41495">MTSPTRSPRIRRAFTLIELLVVIAIIGVLIALLLPAVQSAREAARRAQCTNNLKQIGLGFMNFESANGHLPQGAHDGHPQAVTASGAPSPSGYNYDEQPPSYGGTTCCNAATPEGWNHFFHILPFMEQQQTYDLANFDLPPIWPTNTRPADYNNGENDVARVSIAIYNCPTRRPLERYGNDPVTATTRNDYAGCAGFYHGEYYECRTSVFIPPPPNGIEDPANYADERANLNHGNTGKRKGAIVWSGRGATRKLADFRDGTSNSILVSEKSLPLDRFGADGGDNERWNNAGWDEDNIRYHFVPIPDSQAPSFNGQCSTPPSPTTGGTLWRRMFGSSHPGGLNVLLGDGSVRFVKFTIDPSAFRRLAVIDDGEPMSADQY</sequence>
<dbReference type="PANTHER" id="PTHR30093:SF2">
    <property type="entry name" value="TYPE II SECRETION SYSTEM PROTEIN H"/>
    <property type="match status" value="1"/>
</dbReference>
<evidence type="ECO:0000313" key="4">
    <source>
        <dbReference type="Proteomes" id="UP000317835"/>
    </source>
</evidence>
<dbReference type="NCBIfam" id="TIGR04294">
    <property type="entry name" value="pre_pil_HX9DG"/>
    <property type="match status" value="1"/>
</dbReference>
<name>A0A518GWG6_9BACT</name>
<dbReference type="Proteomes" id="UP000317835">
    <property type="component" value="Chromosome"/>
</dbReference>
<dbReference type="OrthoDB" id="255848at2"/>
<dbReference type="SUPFAM" id="SSF54523">
    <property type="entry name" value="Pili subunits"/>
    <property type="match status" value="1"/>
</dbReference>
<evidence type="ECO:0000256" key="1">
    <source>
        <dbReference type="SAM" id="MobiDB-lite"/>
    </source>
</evidence>
<dbReference type="RefSeq" id="WP_145267360.1">
    <property type="nucleotide sequence ID" value="NZ_CP036426.1"/>
</dbReference>
<feature type="compositionally biased region" description="Polar residues" evidence="1">
    <location>
        <begin position="82"/>
        <end position="92"/>
    </location>
</feature>
<dbReference type="InterPro" id="IPR027558">
    <property type="entry name" value="Pre_pil_HX9DG_C"/>
</dbReference>
<feature type="region of interest" description="Disordered" evidence="1">
    <location>
        <begin position="69"/>
        <end position="95"/>
    </location>
</feature>
<protein>
    <recommendedName>
        <fullName evidence="2">DUF1559 domain-containing protein</fullName>
    </recommendedName>
</protein>
<accession>A0A518GWG6</accession>
<gene>
    <name evidence="3" type="ORF">ElP_07660</name>
</gene>
<dbReference type="InterPro" id="IPR045584">
    <property type="entry name" value="Pilin-like"/>
</dbReference>
<feature type="domain" description="DUF1559" evidence="2">
    <location>
        <begin position="38"/>
        <end position="359"/>
    </location>
</feature>
<evidence type="ECO:0000313" key="3">
    <source>
        <dbReference type="EMBL" id="QDV32924.1"/>
    </source>
</evidence>
<keyword evidence="4" id="KW-1185">Reference proteome</keyword>
<dbReference type="Gene3D" id="3.30.700.10">
    <property type="entry name" value="Glycoprotein, Type 4 Pilin"/>
    <property type="match status" value="1"/>
</dbReference>
<dbReference type="Pfam" id="PF07963">
    <property type="entry name" value="N_methyl"/>
    <property type="match status" value="1"/>
</dbReference>
<dbReference type="InterPro" id="IPR011453">
    <property type="entry name" value="DUF1559"/>
</dbReference>
<dbReference type="PANTHER" id="PTHR30093">
    <property type="entry name" value="GENERAL SECRETION PATHWAY PROTEIN G"/>
    <property type="match status" value="1"/>
</dbReference>
<organism evidence="3 4">
    <name type="scientific">Tautonia plasticadhaerens</name>
    <dbReference type="NCBI Taxonomy" id="2527974"/>
    <lineage>
        <taxon>Bacteria</taxon>
        <taxon>Pseudomonadati</taxon>
        <taxon>Planctomycetota</taxon>
        <taxon>Planctomycetia</taxon>
        <taxon>Isosphaerales</taxon>
        <taxon>Isosphaeraceae</taxon>
        <taxon>Tautonia</taxon>
    </lineage>
</organism>
<dbReference type="KEGG" id="tpla:ElP_07660"/>
<dbReference type="AlphaFoldDB" id="A0A518GWG6"/>
<proteinExistence type="predicted"/>
<dbReference type="EMBL" id="CP036426">
    <property type="protein sequence ID" value="QDV32924.1"/>
    <property type="molecule type" value="Genomic_DNA"/>
</dbReference>